<comment type="caution">
    <text evidence="1">The sequence shown here is derived from an EMBL/GenBank/DDBJ whole genome shotgun (WGS) entry which is preliminary data.</text>
</comment>
<dbReference type="Proteomes" id="UP000178249">
    <property type="component" value="Unassembled WGS sequence"/>
</dbReference>
<protein>
    <submittedName>
        <fullName evidence="1">Uncharacterized protein</fullName>
    </submittedName>
</protein>
<dbReference type="EMBL" id="MFKP01000061">
    <property type="protein sequence ID" value="OGG42930.1"/>
    <property type="molecule type" value="Genomic_DNA"/>
</dbReference>
<gene>
    <name evidence="1" type="ORF">A2841_02185</name>
</gene>
<accession>A0A1F6C195</accession>
<sequence length="179" mass="20872">MAKFIFSSRNTLLLEKRQVVTLKASEKNVFYPTIEVVYASDYYPGVYHLLEEMGRVSCQPKVYFDLIDERSRVGKSRVIIVFDFQTDNVRFLSSIVDSRYAYTFLALEPGHKVRVFMAAEQNIRTSQLNSFRARYDRKKKFVLQFSRSGAYYDPDLVEPPKNSLTYELTLLTLGHPELL</sequence>
<organism evidence="1 2">
    <name type="scientific">Candidatus Kaiserbacteria bacterium RIFCSPHIGHO2_01_FULL_48_10</name>
    <dbReference type="NCBI Taxonomy" id="1798476"/>
    <lineage>
        <taxon>Bacteria</taxon>
        <taxon>Candidatus Kaiseribacteriota</taxon>
    </lineage>
</organism>
<dbReference type="AlphaFoldDB" id="A0A1F6C195"/>
<name>A0A1F6C195_9BACT</name>
<proteinExistence type="predicted"/>
<evidence type="ECO:0000313" key="2">
    <source>
        <dbReference type="Proteomes" id="UP000178249"/>
    </source>
</evidence>
<evidence type="ECO:0000313" key="1">
    <source>
        <dbReference type="EMBL" id="OGG42930.1"/>
    </source>
</evidence>
<reference evidence="1 2" key="1">
    <citation type="journal article" date="2016" name="Nat. Commun.">
        <title>Thousands of microbial genomes shed light on interconnected biogeochemical processes in an aquifer system.</title>
        <authorList>
            <person name="Anantharaman K."/>
            <person name="Brown C.T."/>
            <person name="Hug L.A."/>
            <person name="Sharon I."/>
            <person name="Castelle C.J."/>
            <person name="Probst A.J."/>
            <person name="Thomas B.C."/>
            <person name="Singh A."/>
            <person name="Wilkins M.J."/>
            <person name="Karaoz U."/>
            <person name="Brodie E.L."/>
            <person name="Williams K.H."/>
            <person name="Hubbard S.S."/>
            <person name="Banfield J.F."/>
        </authorList>
    </citation>
    <scope>NUCLEOTIDE SEQUENCE [LARGE SCALE GENOMIC DNA]</scope>
</reference>